<proteinExistence type="predicted"/>
<evidence type="ECO:0000313" key="1">
    <source>
        <dbReference type="EMBL" id="KAJ1111245.1"/>
    </source>
</evidence>
<dbReference type="EMBL" id="JANPWB010000013">
    <property type="protein sequence ID" value="KAJ1111245.1"/>
    <property type="molecule type" value="Genomic_DNA"/>
</dbReference>
<keyword evidence="2" id="KW-1185">Reference proteome</keyword>
<dbReference type="AlphaFoldDB" id="A0AAV7NEN7"/>
<reference evidence="1" key="1">
    <citation type="journal article" date="2022" name="bioRxiv">
        <title>Sequencing and chromosome-scale assembly of the giantPleurodeles waltlgenome.</title>
        <authorList>
            <person name="Brown T."/>
            <person name="Elewa A."/>
            <person name="Iarovenko S."/>
            <person name="Subramanian E."/>
            <person name="Araus A.J."/>
            <person name="Petzold A."/>
            <person name="Susuki M."/>
            <person name="Suzuki K.-i.T."/>
            <person name="Hayashi T."/>
            <person name="Toyoda A."/>
            <person name="Oliveira C."/>
            <person name="Osipova E."/>
            <person name="Leigh N.D."/>
            <person name="Simon A."/>
            <person name="Yun M.H."/>
        </authorList>
    </citation>
    <scope>NUCLEOTIDE SEQUENCE</scope>
    <source>
        <strain evidence="1">20211129_DDA</strain>
        <tissue evidence="1">Liver</tissue>
    </source>
</reference>
<comment type="caution">
    <text evidence="1">The sequence shown here is derived from an EMBL/GenBank/DDBJ whole genome shotgun (WGS) entry which is preliminary data.</text>
</comment>
<sequence length="269" mass="29596">MKVHLLNQFVTVGCDSSQEPCHYPITLNKHRQFITSRHLSLSPPACLSSQSPLRRRQWSLGPDKLRWGQLCFQPASLSGEGSAHWDRTSFAGGSSVSIPHHSLEKAVVTQMYKLRLGSSVSSLHVQASLGAALFPARITLWRRQWSLGPDKLRWGQLCFQPASFSGEGSVHWDRTSFAGQLCFQPASLSGEGSGHWDWTSFAGGSSVSSLQHSLEKAVVTGTGQASLGAALFPARITLCRRQWSLGLDKLRWWQLCFQPASLSGEGSRH</sequence>
<protein>
    <submittedName>
        <fullName evidence="1">Uncharacterized protein</fullName>
    </submittedName>
</protein>
<gene>
    <name evidence="1" type="ORF">NDU88_008581</name>
</gene>
<organism evidence="1 2">
    <name type="scientific">Pleurodeles waltl</name>
    <name type="common">Iberian ribbed newt</name>
    <dbReference type="NCBI Taxonomy" id="8319"/>
    <lineage>
        <taxon>Eukaryota</taxon>
        <taxon>Metazoa</taxon>
        <taxon>Chordata</taxon>
        <taxon>Craniata</taxon>
        <taxon>Vertebrata</taxon>
        <taxon>Euteleostomi</taxon>
        <taxon>Amphibia</taxon>
        <taxon>Batrachia</taxon>
        <taxon>Caudata</taxon>
        <taxon>Salamandroidea</taxon>
        <taxon>Salamandridae</taxon>
        <taxon>Pleurodelinae</taxon>
        <taxon>Pleurodeles</taxon>
    </lineage>
</organism>
<name>A0AAV7NEN7_PLEWA</name>
<dbReference type="Proteomes" id="UP001066276">
    <property type="component" value="Chromosome 9"/>
</dbReference>
<evidence type="ECO:0000313" key="2">
    <source>
        <dbReference type="Proteomes" id="UP001066276"/>
    </source>
</evidence>
<accession>A0AAV7NEN7</accession>